<protein>
    <recommendedName>
        <fullName evidence="4">Phage abortive infection protein</fullName>
    </recommendedName>
</protein>
<dbReference type="Proteomes" id="UP000199138">
    <property type="component" value="Unassembled WGS sequence"/>
</dbReference>
<keyword evidence="1" id="KW-0472">Membrane</keyword>
<proteinExistence type="predicted"/>
<gene>
    <name evidence="2" type="ORF">SAMN05216480_10537</name>
</gene>
<organism evidence="2 3">
    <name type="scientific">Pustulibacterium marinum</name>
    <dbReference type="NCBI Taxonomy" id="1224947"/>
    <lineage>
        <taxon>Bacteria</taxon>
        <taxon>Pseudomonadati</taxon>
        <taxon>Bacteroidota</taxon>
        <taxon>Flavobacteriia</taxon>
        <taxon>Flavobacteriales</taxon>
        <taxon>Flavobacteriaceae</taxon>
        <taxon>Pustulibacterium</taxon>
    </lineage>
</organism>
<evidence type="ECO:0008006" key="4">
    <source>
        <dbReference type="Google" id="ProtNLM"/>
    </source>
</evidence>
<reference evidence="3" key="1">
    <citation type="submission" date="2016-10" db="EMBL/GenBank/DDBJ databases">
        <authorList>
            <person name="Varghese N."/>
            <person name="Submissions S."/>
        </authorList>
    </citation>
    <scope>NUCLEOTIDE SEQUENCE [LARGE SCALE GENOMIC DNA]</scope>
    <source>
        <strain evidence="3">CGMCC 1.12333</strain>
    </source>
</reference>
<accession>A0A1I7GKS8</accession>
<feature type="transmembrane region" description="Helical" evidence="1">
    <location>
        <begin position="67"/>
        <end position="87"/>
    </location>
</feature>
<keyword evidence="3" id="KW-1185">Reference proteome</keyword>
<evidence type="ECO:0000256" key="1">
    <source>
        <dbReference type="SAM" id="Phobius"/>
    </source>
</evidence>
<feature type="transmembrane region" description="Helical" evidence="1">
    <location>
        <begin position="21"/>
        <end position="47"/>
    </location>
</feature>
<sequence length="297" mass="35751">MKSRDREKEQLRLDIGKTGKWIFWFRLFGFIFIGIGFISIFATLWLYKTHSGEYSYFANDLGHFTGGVAASLFSLSGLFFIYVAFLGQKQQIMYQRIELIQNEESLAATRLEVKNQVAEMKLQNSTLKKQEFENHFFRMMENHRKIISEKYIRDNKNILEDFLWRFDIATLINLLKYDLDDPDFDQDNFERFKKSLINDLRYVKGMNTDFIRSIFLTTDIVNSIENEVEQFRYKEILFTGISDMEFICIYIICIPDNLTELYRNIYQKNDFFKEKGRQFLKIFIQARRRDETMWINQ</sequence>
<dbReference type="EMBL" id="FPBK01000005">
    <property type="protein sequence ID" value="SFU49029.1"/>
    <property type="molecule type" value="Genomic_DNA"/>
</dbReference>
<dbReference type="RefSeq" id="WP_093024712.1">
    <property type="nucleotide sequence ID" value="NZ_FPBK01000005.1"/>
</dbReference>
<dbReference type="OrthoDB" id="6678638at2"/>
<name>A0A1I7GKS8_9FLAO</name>
<evidence type="ECO:0000313" key="2">
    <source>
        <dbReference type="EMBL" id="SFU49029.1"/>
    </source>
</evidence>
<evidence type="ECO:0000313" key="3">
    <source>
        <dbReference type="Proteomes" id="UP000199138"/>
    </source>
</evidence>
<keyword evidence="1" id="KW-0812">Transmembrane</keyword>
<dbReference type="AlphaFoldDB" id="A0A1I7GKS8"/>
<dbReference type="STRING" id="1224947.SAMN05216480_10537"/>
<keyword evidence="1" id="KW-1133">Transmembrane helix</keyword>